<comment type="caution">
    <text evidence="2">The sequence shown here is derived from an EMBL/GenBank/DDBJ whole genome shotgun (WGS) entry which is preliminary data.</text>
</comment>
<dbReference type="Proteomes" id="UP001595715">
    <property type="component" value="Unassembled WGS sequence"/>
</dbReference>
<evidence type="ECO:0000256" key="1">
    <source>
        <dbReference type="SAM" id="Phobius"/>
    </source>
</evidence>
<accession>A0ABV8K5A7</accession>
<keyword evidence="1" id="KW-0472">Membrane</keyword>
<organism evidence="2 3">
    <name type="scientific">Paenibacillus xanthanilyticus</name>
    <dbReference type="NCBI Taxonomy" id="1783531"/>
    <lineage>
        <taxon>Bacteria</taxon>
        <taxon>Bacillati</taxon>
        <taxon>Bacillota</taxon>
        <taxon>Bacilli</taxon>
        <taxon>Bacillales</taxon>
        <taxon>Paenibacillaceae</taxon>
        <taxon>Paenibacillus</taxon>
    </lineage>
</organism>
<dbReference type="EMBL" id="JBHSAM010000028">
    <property type="protein sequence ID" value="MFC4101205.1"/>
    <property type="molecule type" value="Genomic_DNA"/>
</dbReference>
<gene>
    <name evidence="2" type="ORF">ACFOZ8_16310</name>
</gene>
<sequence>MRRFTGSFKAKVTFFALVLAIVPLLVSLLIMGSIFGGMTRSEVNEKELLYAKANAQALNSFLVAKVEAMEGVIKANKETFLNEDKTNISAIIQVLKAANPDIYFYGYANADGQSVNSDGSSDDISV</sequence>
<keyword evidence="3" id="KW-1185">Reference proteome</keyword>
<keyword evidence="1" id="KW-1133">Transmembrane helix</keyword>
<dbReference type="RefSeq" id="WP_377719830.1">
    <property type="nucleotide sequence ID" value="NZ_JBHSAM010000028.1"/>
</dbReference>
<feature type="transmembrane region" description="Helical" evidence="1">
    <location>
        <begin position="12"/>
        <end position="35"/>
    </location>
</feature>
<evidence type="ECO:0000313" key="2">
    <source>
        <dbReference type="EMBL" id="MFC4101205.1"/>
    </source>
</evidence>
<protein>
    <recommendedName>
        <fullName evidence="4">Methyl-accepting chemotaxis protein</fullName>
    </recommendedName>
</protein>
<evidence type="ECO:0008006" key="4">
    <source>
        <dbReference type="Google" id="ProtNLM"/>
    </source>
</evidence>
<evidence type="ECO:0000313" key="3">
    <source>
        <dbReference type="Proteomes" id="UP001595715"/>
    </source>
</evidence>
<keyword evidence="1" id="KW-0812">Transmembrane</keyword>
<reference evidence="3" key="1">
    <citation type="journal article" date="2019" name="Int. J. Syst. Evol. Microbiol.">
        <title>The Global Catalogue of Microorganisms (GCM) 10K type strain sequencing project: providing services to taxonomists for standard genome sequencing and annotation.</title>
        <authorList>
            <consortium name="The Broad Institute Genomics Platform"/>
            <consortium name="The Broad Institute Genome Sequencing Center for Infectious Disease"/>
            <person name="Wu L."/>
            <person name="Ma J."/>
        </authorList>
    </citation>
    <scope>NUCLEOTIDE SEQUENCE [LARGE SCALE GENOMIC DNA]</scope>
    <source>
        <strain evidence="3">IBRC-M 10987</strain>
    </source>
</reference>
<proteinExistence type="predicted"/>
<name>A0ABV8K5A7_9BACL</name>